<feature type="transmembrane region" description="Helical" evidence="11">
    <location>
        <begin position="281"/>
        <end position="308"/>
    </location>
</feature>
<feature type="transmembrane region" description="Helical" evidence="11">
    <location>
        <begin position="99"/>
        <end position="116"/>
    </location>
</feature>
<dbReference type="PATRIC" id="fig|351160.9.peg.575"/>
<dbReference type="GO" id="GO:0022857">
    <property type="term" value="F:transmembrane transporter activity"/>
    <property type="evidence" value="ECO:0007669"/>
    <property type="project" value="InterPro"/>
</dbReference>
<dbReference type="PANTHER" id="PTHR30472">
    <property type="entry name" value="FERRIC ENTEROBACTIN TRANSPORT SYSTEM PERMEASE PROTEIN"/>
    <property type="match status" value="1"/>
</dbReference>
<dbReference type="FunFam" id="1.10.3470.10:FF:000001">
    <property type="entry name" value="Vitamin B12 ABC transporter permease BtuC"/>
    <property type="match status" value="1"/>
</dbReference>
<gene>
    <name evidence="12" type="ORF">RCIX2659</name>
</gene>
<name>Q0W1N7_METAR</name>
<feature type="transmembrane region" description="Helical" evidence="11">
    <location>
        <begin position="233"/>
        <end position="254"/>
    </location>
</feature>
<dbReference type="InterPro" id="IPR000522">
    <property type="entry name" value="ABC_transptr_permease_BtuC"/>
</dbReference>
<dbReference type="GO" id="GO:0033214">
    <property type="term" value="P:siderophore-iron import into cell"/>
    <property type="evidence" value="ECO:0007669"/>
    <property type="project" value="TreeGrafter"/>
</dbReference>
<dbReference type="Pfam" id="PF01032">
    <property type="entry name" value="FecCD"/>
    <property type="match status" value="1"/>
</dbReference>
<comment type="similarity">
    <text evidence="2">Belongs to the binding-protein-dependent transport system permease family. FecCD subfamily.</text>
</comment>
<sequence length="378" mass="40236">MKGQAQTATGDVDQLYRKSYMRRVSLLIIVFGLLVGASLVAASVGTAKITIPDVFLSIMHAAAEKTAGIPVLGSVFALFGPPENGIAQVIVVNMRLPRILLAMLAGISLAVAGTVMQGTLRNPLVSPFTLGLASAASFGAAITIVTGAGILGLIIPGGSYYDVIVNAFLFGLTSMILIYGIARMRGTSQATLILSGVVIGYIFQAGVLILKYWSNNDRLKDLEIWLMGGMWGANWDAITILLPITAVCVILLCLKAWDLNALSAGDDIAKNLGIRVERLRIYCLLIATVAASSCLAFTGVIGFIGLMAPHICRMLIGNDHRYLIPCSALMGGLILLVSDTFARTILSPIEIPVGIIMYIAGGIFFMYLILRGKDNHIY</sequence>
<organism evidence="12 13">
    <name type="scientific">Methanocella arvoryzae (strain DSM 22066 / NBRC 105507 / MRE50)</name>
    <dbReference type="NCBI Taxonomy" id="351160"/>
    <lineage>
        <taxon>Archaea</taxon>
        <taxon>Methanobacteriati</taxon>
        <taxon>Methanobacteriota</taxon>
        <taxon>Stenosarchaea group</taxon>
        <taxon>Methanomicrobia</taxon>
        <taxon>Methanocellales</taxon>
        <taxon>Methanocellaceae</taxon>
        <taxon>Methanocella</taxon>
    </lineage>
</organism>
<evidence type="ECO:0000256" key="9">
    <source>
        <dbReference type="ARBA" id="ARBA00064420"/>
    </source>
</evidence>
<dbReference type="GeneID" id="5145534"/>
<comment type="function">
    <text evidence="8">Required for corrinoid utilization. Probably part of the ABC transporter complex BtuCDF involved in cobalamin (vitamin B12) import. Probably involved in the translocation of the substrate across the membrane.</text>
</comment>
<keyword evidence="13" id="KW-1185">Reference proteome</keyword>
<protein>
    <recommendedName>
        <fullName evidence="10">Cobalamin import system permease protein BtuC</fullName>
    </recommendedName>
</protein>
<comment type="subcellular location">
    <subcellularLocation>
        <location evidence="1">Cell membrane</location>
        <topology evidence="1">Multi-pass membrane protein</topology>
    </subcellularLocation>
</comment>
<dbReference type="AlphaFoldDB" id="Q0W1N7"/>
<accession>Q0W1N7</accession>
<dbReference type="EMBL" id="AM114193">
    <property type="protein sequence ID" value="CAJ37706.1"/>
    <property type="molecule type" value="Genomic_DNA"/>
</dbReference>
<dbReference type="STRING" id="351160.RCIX2659"/>
<evidence type="ECO:0000256" key="5">
    <source>
        <dbReference type="ARBA" id="ARBA00022692"/>
    </source>
</evidence>
<evidence type="ECO:0000256" key="3">
    <source>
        <dbReference type="ARBA" id="ARBA00022448"/>
    </source>
</evidence>
<dbReference type="GO" id="GO:0005886">
    <property type="term" value="C:plasma membrane"/>
    <property type="evidence" value="ECO:0007669"/>
    <property type="project" value="UniProtKB-SubCell"/>
</dbReference>
<dbReference type="CDD" id="cd06550">
    <property type="entry name" value="TM_ABC_iron-siderophores_like"/>
    <property type="match status" value="1"/>
</dbReference>
<keyword evidence="5 11" id="KW-0812">Transmembrane</keyword>
<evidence type="ECO:0000313" key="13">
    <source>
        <dbReference type="Proteomes" id="UP000000663"/>
    </source>
</evidence>
<evidence type="ECO:0000256" key="1">
    <source>
        <dbReference type="ARBA" id="ARBA00004651"/>
    </source>
</evidence>
<dbReference type="KEGG" id="rci:RCIX2659"/>
<feature type="transmembrane region" description="Helical" evidence="11">
    <location>
        <begin position="192"/>
        <end position="213"/>
    </location>
</feature>
<keyword evidence="6 11" id="KW-1133">Transmembrane helix</keyword>
<evidence type="ECO:0000256" key="6">
    <source>
        <dbReference type="ARBA" id="ARBA00022989"/>
    </source>
</evidence>
<feature type="transmembrane region" description="Helical" evidence="11">
    <location>
        <begin position="24"/>
        <end position="47"/>
    </location>
</feature>
<reference evidence="12 13" key="1">
    <citation type="journal article" date="2006" name="Science">
        <title>Genome of rice cluster I archaea -- the key methane producers in the rice rhizosphere.</title>
        <authorList>
            <person name="Erkel C."/>
            <person name="Kube M."/>
            <person name="Reinhardt R."/>
            <person name="Liesack W."/>
        </authorList>
    </citation>
    <scope>NUCLEOTIDE SEQUENCE [LARGE SCALE GENOMIC DNA]</scope>
    <source>
        <strain evidence="13">DSM 22066 / NBRC 105507 / MRE50</strain>
    </source>
</reference>
<dbReference type="eggNOG" id="arCOG01007">
    <property type="taxonomic scope" value="Archaea"/>
</dbReference>
<dbReference type="Proteomes" id="UP000000663">
    <property type="component" value="Chromosome"/>
</dbReference>
<dbReference type="SUPFAM" id="SSF81345">
    <property type="entry name" value="ABC transporter involved in vitamin B12 uptake, BtuC"/>
    <property type="match status" value="1"/>
</dbReference>
<feature type="transmembrane region" description="Helical" evidence="11">
    <location>
        <begin position="160"/>
        <end position="180"/>
    </location>
</feature>
<evidence type="ECO:0000256" key="8">
    <source>
        <dbReference type="ARBA" id="ARBA00053891"/>
    </source>
</evidence>
<evidence type="ECO:0000256" key="2">
    <source>
        <dbReference type="ARBA" id="ARBA00007935"/>
    </source>
</evidence>
<evidence type="ECO:0000256" key="7">
    <source>
        <dbReference type="ARBA" id="ARBA00023136"/>
    </source>
</evidence>
<evidence type="ECO:0000256" key="4">
    <source>
        <dbReference type="ARBA" id="ARBA00022475"/>
    </source>
</evidence>
<keyword evidence="4" id="KW-1003">Cell membrane</keyword>
<keyword evidence="7 11" id="KW-0472">Membrane</keyword>
<evidence type="ECO:0000256" key="10">
    <source>
        <dbReference type="ARBA" id="ARBA00071366"/>
    </source>
</evidence>
<dbReference type="RefSeq" id="WP_012034879.1">
    <property type="nucleotide sequence ID" value="NC_009464.1"/>
</dbReference>
<proteinExistence type="inferred from homology"/>
<evidence type="ECO:0000313" key="12">
    <source>
        <dbReference type="EMBL" id="CAJ37706.1"/>
    </source>
</evidence>
<comment type="subunit">
    <text evidence="9">The complex is composed of two ATP-binding proteins (BtuD), two transmembrane proteins (BtuC) and a solute-binding protein (BtuF).</text>
</comment>
<dbReference type="PANTHER" id="PTHR30472:SF25">
    <property type="entry name" value="ABC TRANSPORTER PERMEASE PROTEIN MJ0876-RELATED"/>
    <property type="match status" value="1"/>
</dbReference>
<feature type="transmembrane region" description="Helical" evidence="11">
    <location>
        <begin position="320"/>
        <end position="337"/>
    </location>
</feature>
<dbReference type="InterPro" id="IPR037294">
    <property type="entry name" value="ABC_BtuC-like"/>
</dbReference>
<keyword evidence="3" id="KW-0813">Transport</keyword>
<feature type="transmembrane region" description="Helical" evidence="11">
    <location>
        <begin position="128"/>
        <end position="154"/>
    </location>
</feature>
<feature type="transmembrane region" description="Helical" evidence="11">
    <location>
        <begin position="349"/>
        <end position="370"/>
    </location>
</feature>
<dbReference type="Gene3D" id="1.10.3470.10">
    <property type="entry name" value="ABC transporter involved in vitamin B12 uptake, BtuC"/>
    <property type="match status" value="1"/>
</dbReference>
<evidence type="ECO:0000256" key="11">
    <source>
        <dbReference type="SAM" id="Phobius"/>
    </source>
</evidence>